<reference evidence="9 10" key="1">
    <citation type="submission" date="2013-11" db="EMBL/GenBank/DDBJ databases">
        <title>Metagenomic analysis of a methanogenic consortium involved in long chain n-alkane degradation.</title>
        <authorList>
            <person name="Davidova I.A."/>
            <person name="Callaghan A.V."/>
            <person name="Wawrik B."/>
            <person name="Pruitt S."/>
            <person name="Marks C."/>
            <person name="Duncan K.E."/>
            <person name="Suflita J.M."/>
        </authorList>
    </citation>
    <scope>NUCLEOTIDE SEQUENCE [LARGE SCALE GENOMIC DNA]</scope>
    <source>
        <strain evidence="9 10">SPR</strain>
    </source>
</reference>
<dbReference type="OrthoDB" id="9779595at2"/>
<dbReference type="InterPro" id="IPR036013">
    <property type="entry name" value="Band_7/SPFH_dom_sf"/>
</dbReference>
<evidence type="ECO:0000256" key="3">
    <source>
        <dbReference type="ARBA" id="ARBA00022692"/>
    </source>
</evidence>
<comment type="similarity">
    <text evidence="2 6">Belongs to the band 7/mec-2 family. HflK subfamily.</text>
</comment>
<dbReference type="Gene3D" id="3.30.479.30">
    <property type="entry name" value="Band 7 domain"/>
    <property type="match status" value="1"/>
</dbReference>
<evidence type="ECO:0000313" key="9">
    <source>
        <dbReference type="EMBL" id="KIX13917.1"/>
    </source>
</evidence>
<dbReference type="Pfam" id="PF01145">
    <property type="entry name" value="Band_7"/>
    <property type="match status" value="1"/>
</dbReference>
<dbReference type="FunCoup" id="A0A0D2GG79">
    <property type="interactions" value="222"/>
</dbReference>
<feature type="transmembrane region" description="Helical" evidence="6">
    <location>
        <begin position="18"/>
        <end position="38"/>
    </location>
</feature>
<dbReference type="Proteomes" id="UP000032233">
    <property type="component" value="Unassembled WGS sequence"/>
</dbReference>
<organism evidence="9 10">
    <name type="scientific">Dethiosulfatarculus sandiegensis</name>
    <dbReference type="NCBI Taxonomy" id="1429043"/>
    <lineage>
        <taxon>Bacteria</taxon>
        <taxon>Pseudomonadati</taxon>
        <taxon>Thermodesulfobacteriota</taxon>
        <taxon>Desulfarculia</taxon>
        <taxon>Desulfarculales</taxon>
        <taxon>Desulfarculaceae</taxon>
        <taxon>Dethiosulfatarculus</taxon>
    </lineage>
</organism>
<comment type="caution">
    <text evidence="9">The sequence shown here is derived from an EMBL/GenBank/DDBJ whole genome shotgun (WGS) entry which is preliminary data.</text>
</comment>
<dbReference type="RefSeq" id="WP_044348812.1">
    <property type="nucleotide sequence ID" value="NZ_AZAC01000014.1"/>
</dbReference>
<evidence type="ECO:0000313" key="10">
    <source>
        <dbReference type="Proteomes" id="UP000032233"/>
    </source>
</evidence>
<dbReference type="InterPro" id="IPR001107">
    <property type="entry name" value="Band_7"/>
</dbReference>
<feature type="region of interest" description="Disordered" evidence="7">
    <location>
        <begin position="316"/>
        <end position="338"/>
    </location>
</feature>
<evidence type="ECO:0000256" key="7">
    <source>
        <dbReference type="SAM" id="MobiDB-lite"/>
    </source>
</evidence>
<keyword evidence="5 6" id="KW-0472">Membrane</keyword>
<evidence type="ECO:0000259" key="8">
    <source>
        <dbReference type="SMART" id="SM00244"/>
    </source>
</evidence>
<comment type="function">
    <text evidence="6">HflC and HflK could encode or regulate a protease.</text>
</comment>
<dbReference type="NCBIfam" id="TIGR01933">
    <property type="entry name" value="hflK"/>
    <property type="match status" value="1"/>
</dbReference>
<evidence type="ECO:0000256" key="1">
    <source>
        <dbReference type="ARBA" id="ARBA00004167"/>
    </source>
</evidence>
<dbReference type="SMART" id="SM00244">
    <property type="entry name" value="PHB"/>
    <property type="match status" value="1"/>
</dbReference>
<evidence type="ECO:0000256" key="6">
    <source>
        <dbReference type="RuleBase" id="RU364113"/>
    </source>
</evidence>
<dbReference type="CDD" id="cd03404">
    <property type="entry name" value="SPFH_HflK"/>
    <property type="match status" value="1"/>
</dbReference>
<name>A0A0D2GG79_9BACT</name>
<dbReference type="GO" id="GO:0016020">
    <property type="term" value="C:membrane"/>
    <property type="evidence" value="ECO:0007669"/>
    <property type="project" value="UniProtKB-SubCell"/>
</dbReference>
<dbReference type="InterPro" id="IPR050710">
    <property type="entry name" value="Band7/mec-2_domain"/>
</dbReference>
<proteinExistence type="inferred from homology"/>
<dbReference type="PANTHER" id="PTHR43327">
    <property type="entry name" value="STOMATIN-LIKE PROTEIN 2, MITOCHONDRIAL"/>
    <property type="match status" value="1"/>
</dbReference>
<feature type="domain" description="Band 7" evidence="8">
    <location>
        <begin position="33"/>
        <end position="210"/>
    </location>
</feature>
<gene>
    <name evidence="9" type="ORF">X474_12135</name>
</gene>
<comment type="subunit">
    <text evidence="6">HflC and HflK may interact to form a multimeric complex.</text>
</comment>
<dbReference type="AlphaFoldDB" id="A0A0D2GG79"/>
<evidence type="ECO:0000256" key="2">
    <source>
        <dbReference type="ARBA" id="ARBA00006971"/>
    </source>
</evidence>
<keyword evidence="4 6" id="KW-1133">Transmembrane helix</keyword>
<dbReference type="PANTHER" id="PTHR43327:SF2">
    <property type="entry name" value="MODULATOR OF FTSH PROTEASE HFLK"/>
    <property type="match status" value="1"/>
</dbReference>
<dbReference type="InParanoid" id="A0A0D2GG79"/>
<sequence length="415" mass="46344">MIEFVRQHKDVFKNLDRIILAGMTGLFLLYAASGIYVVEANQAAVLRRFGSVLETVGPGIHYRLPWPFDQVDKVSIRQVKTMNVGFSPNLQSQAAQYQSITPYCLTGDQNIIHASFSIQYRISDPAKYLFQVNRPENVLKSQANQVILTTIAQGGVDSLLTTGKRQLEMKIREDLTRAIKDSDLGLSLVSIETRQIQPPNSVRGAFKDVINAREERSTAIHQANNYKNKVIPGAKARARGMLEKAGAEAFAKVSAAEGESSRFRELFREYVNAPKVTRERLFLELVDKALPRVKVYVTTSDQNGRPVKLKLVHRKGAAGPRPDGLDQANALPKSAQDRRENYLQNRSELPPDITEAISQGRVVQGMTAEQVTASLGEPDQVTVLTNNPAGDERWDYAQEFIFFKGSRVESWVAEQ</sequence>
<dbReference type="STRING" id="1429043.X474_12135"/>
<comment type="subcellular location">
    <subcellularLocation>
        <location evidence="1">Membrane</location>
        <topology evidence="1">Single-pass membrane protein</topology>
    </subcellularLocation>
</comment>
<keyword evidence="3 6" id="KW-0812">Transmembrane</keyword>
<dbReference type="InterPro" id="IPR010201">
    <property type="entry name" value="HflK"/>
</dbReference>
<protein>
    <recommendedName>
        <fullName evidence="6">Protein HflK</fullName>
    </recommendedName>
</protein>
<accession>A0A0D2GG79</accession>
<evidence type="ECO:0000256" key="4">
    <source>
        <dbReference type="ARBA" id="ARBA00022989"/>
    </source>
</evidence>
<dbReference type="EMBL" id="AZAC01000014">
    <property type="protein sequence ID" value="KIX13917.1"/>
    <property type="molecule type" value="Genomic_DNA"/>
</dbReference>
<evidence type="ECO:0000256" key="5">
    <source>
        <dbReference type="ARBA" id="ARBA00023136"/>
    </source>
</evidence>
<dbReference type="SUPFAM" id="SSF117892">
    <property type="entry name" value="Band 7/SPFH domain"/>
    <property type="match status" value="1"/>
</dbReference>
<keyword evidence="10" id="KW-1185">Reference proteome</keyword>